<feature type="signal peptide" evidence="1">
    <location>
        <begin position="1"/>
        <end position="21"/>
    </location>
</feature>
<comment type="caution">
    <text evidence="2">The sequence shown here is derived from an EMBL/GenBank/DDBJ whole genome shotgun (WGS) entry which is preliminary data.</text>
</comment>
<reference evidence="2" key="1">
    <citation type="journal article" date="2022" name="bioRxiv">
        <title>Sequencing and chromosome-scale assembly of the giantPleurodeles waltlgenome.</title>
        <authorList>
            <person name="Brown T."/>
            <person name="Elewa A."/>
            <person name="Iarovenko S."/>
            <person name="Subramanian E."/>
            <person name="Araus A.J."/>
            <person name="Petzold A."/>
            <person name="Susuki M."/>
            <person name="Suzuki K.-i.T."/>
            <person name="Hayashi T."/>
            <person name="Toyoda A."/>
            <person name="Oliveira C."/>
            <person name="Osipova E."/>
            <person name="Leigh N.D."/>
            <person name="Simon A."/>
            <person name="Yun M.H."/>
        </authorList>
    </citation>
    <scope>NUCLEOTIDE SEQUENCE</scope>
    <source>
        <strain evidence="2">20211129_DDA</strain>
        <tissue evidence="2">Liver</tissue>
    </source>
</reference>
<evidence type="ECO:0000313" key="2">
    <source>
        <dbReference type="EMBL" id="KAJ1202648.1"/>
    </source>
</evidence>
<proteinExistence type="predicted"/>
<feature type="non-terminal residue" evidence="2">
    <location>
        <position position="1"/>
    </location>
</feature>
<dbReference type="Proteomes" id="UP001066276">
    <property type="component" value="Chromosome 2_1"/>
</dbReference>
<name>A0AAV7VMS6_PLEWA</name>
<evidence type="ECO:0000313" key="3">
    <source>
        <dbReference type="Proteomes" id="UP001066276"/>
    </source>
</evidence>
<feature type="chain" id="PRO_5043899827" evidence="1">
    <location>
        <begin position="22"/>
        <end position="52"/>
    </location>
</feature>
<sequence length="52" mass="6181">FLVLLVICFVYVLHWVHLTDLQPLPKEFEQFHSVWFRLLPLGNQSGFPVPFL</sequence>
<dbReference type="AlphaFoldDB" id="A0AAV7VMS6"/>
<accession>A0AAV7VMS6</accession>
<dbReference type="EMBL" id="JANPWB010000003">
    <property type="protein sequence ID" value="KAJ1202648.1"/>
    <property type="molecule type" value="Genomic_DNA"/>
</dbReference>
<organism evidence="2 3">
    <name type="scientific">Pleurodeles waltl</name>
    <name type="common">Iberian ribbed newt</name>
    <dbReference type="NCBI Taxonomy" id="8319"/>
    <lineage>
        <taxon>Eukaryota</taxon>
        <taxon>Metazoa</taxon>
        <taxon>Chordata</taxon>
        <taxon>Craniata</taxon>
        <taxon>Vertebrata</taxon>
        <taxon>Euteleostomi</taxon>
        <taxon>Amphibia</taxon>
        <taxon>Batrachia</taxon>
        <taxon>Caudata</taxon>
        <taxon>Salamandroidea</taxon>
        <taxon>Salamandridae</taxon>
        <taxon>Pleurodelinae</taxon>
        <taxon>Pleurodeles</taxon>
    </lineage>
</organism>
<keyword evidence="3" id="KW-1185">Reference proteome</keyword>
<feature type="non-terminal residue" evidence="2">
    <location>
        <position position="52"/>
    </location>
</feature>
<evidence type="ECO:0000256" key="1">
    <source>
        <dbReference type="SAM" id="SignalP"/>
    </source>
</evidence>
<keyword evidence="1" id="KW-0732">Signal</keyword>
<protein>
    <submittedName>
        <fullName evidence="2">Uncharacterized protein</fullName>
    </submittedName>
</protein>
<gene>
    <name evidence="2" type="ORF">NDU88_006445</name>
</gene>